<dbReference type="Pfam" id="PF25680">
    <property type="entry name" value="Mom"/>
    <property type="match status" value="1"/>
</dbReference>
<dbReference type="EMBL" id="NRRL01000018">
    <property type="protein sequence ID" value="MBK1668201.1"/>
    <property type="molecule type" value="Genomic_DNA"/>
</dbReference>
<keyword evidence="2" id="KW-1185">Reference proteome</keyword>
<accession>A0ABS1DE09</accession>
<gene>
    <name evidence="1" type="ORF">CKO28_09140</name>
</gene>
<organism evidence="1 2">
    <name type="scientific">Rhodovibrio sodomensis</name>
    <dbReference type="NCBI Taxonomy" id="1088"/>
    <lineage>
        <taxon>Bacteria</taxon>
        <taxon>Pseudomonadati</taxon>
        <taxon>Pseudomonadota</taxon>
        <taxon>Alphaproteobacteria</taxon>
        <taxon>Rhodospirillales</taxon>
        <taxon>Rhodovibrionaceae</taxon>
        <taxon>Rhodovibrio</taxon>
    </lineage>
</organism>
<reference evidence="1 2" key="1">
    <citation type="journal article" date="2020" name="Microorganisms">
        <title>Osmotic Adaptation and Compatible Solute Biosynthesis of Phototrophic Bacteria as Revealed from Genome Analyses.</title>
        <authorList>
            <person name="Imhoff J.F."/>
            <person name="Rahn T."/>
            <person name="Kunzel S."/>
            <person name="Keller A."/>
            <person name="Neulinger S.C."/>
        </authorList>
    </citation>
    <scope>NUCLEOTIDE SEQUENCE [LARGE SCALE GENOMIC DNA]</scope>
    <source>
        <strain evidence="1 2">DSM 9895</strain>
    </source>
</reference>
<name>A0ABS1DE09_9PROT</name>
<dbReference type="Proteomes" id="UP001296873">
    <property type="component" value="Unassembled WGS sequence"/>
</dbReference>
<sequence>MQHLPVRPDVQRCQRWRGGRASYRPAREVIDTERFEVVPLSESDAKAFVGQHHYSHSYPAARFRAGLVSHHWGRRARLEGVAVFSQPMNQLAGPRHAGLPPARVVELGRFVLLDETAANAETFFLARAFAELRVALPKVGACLAYSDPVPRASLGGEIVFPGHYGCIYQAASGGAYLGRATARTLLLTPDGRVVSARTLSKLRNDERGAAYAYRQLRDAGAPARRPGEDGAAYLDRALADGGFRRQRHPGNHLYLFPVGGPAARRRLAREIGRGHPYPKGVDRPYVEC</sequence>
<proteinExistence type="predicted"/>
<evidence type="ECO:0000313" key="1">
    <source>
        <dbReference type="EMBL" id="MBK1668201.1"/>
    </source>
</evidence>
<protein>
    <submittedName>
        <fullName evidence="1">Uncharacterized protein</fullName>
    </submittedName>
</protein>
<comment type="caution">
    <text evidence="1">The sequence shown here is derived from an EMBL/GenBank/DDBJ whole genome shotgun (WGS) entry which is preliminary data.</text>
</comment>
<evidence type="ECO:0000313" key="2">
    <source>
        <dbReference type="Proteomes" id="UP001296873"/>
    </source>
</evidence>
<dbReference type="InterPro" id="IPR057895">
    <property type="entry name" value="Mom"/>
</dbReference>